<proteinExistence type="predicted"/>
<gene>
    <name evidence="1" type="ORF">G7084_01215</name>
</gene>
<dbReference type="Proteomes" id="UP000500741">
    <property type="component" value="Chromosome"/>
</dbReference>
<dbReference type="AlphaFoldDB" id="A0A6G8AYI2"/>
<keyword evidence="2" id="KW-1185">Reference proteome</keyword>
<dbReference type="Gene3D" id="3.40.630.30">
    <property type="match status" value="1"/>
</dbReference>
<accession>A0A6G8AYI2</accession>
<name>A0A6G8AYI2_9LACO</name>
<organism evidence="1 2">
    <name type="scientific">Weissella coleopterorum</name>
    <dbReference type="NCBI Taxonomy" id="2714949"/>
    <lineage>
        <taxon>Bacteria</taxon>
        <taxon>Bacillati</taxon>
        <taxon>Bacillota</taxon>
        <taxon>Bacilli</taxon>
        <taxon>Lactobacillales</taxon>
        <taxon>Lactobacillaceae</taxon>
        <taxon>Weissella</taxon>
    </lineage>
</organism>
<protein>
    <submittedName>
        <fullName evidence="1">Uncharacterized protein</fullName>
    </submittedName>
</protein>
<dbReference type="EMBL" id="CP049888">
    <property type="protein sequence ID" value="QIL50057.1"/>
    <property type="molecule type" value="Genomic_DNA"/>
</dbReference>
<evidence type="ECO:0000313" key="1">
    <source>
        <dbReference type="EMBL" id="QIL50057.1"/>
    </source>
</evidence>
<evidence type="ECO:0000313" key="2">
    <source>
        <dbReference type="Proteomes" id="UP000500741"/>
    </source>
</evidence>
<dbReference type="RefSeq" id="WP_166009288.1">
    <property type="nucleotide sequence ID" value="NZ_CP049888.1"/>
</dbReference>
<sequence>MNHQQYQHFKTIVAELNQYKIEPIVVGTASVELLANLDFDAKMIPLVLADKMMNNTQNITEIMQRLAFKPGVDENQMLFSDDVISLDLLSYSEFEAYTGFQLNDMLDLHKHQNPNYQVMPATYTIGTLDALLRMPKRSDVLKSQDKTMMNYLEAHGYILDRLNLNPVDQLVPWEYRIVQPTDDAQIEDMLRDQRPDDLKILLKRIKNARKSRIRKYNNLEIVATVEGTICGHATVELGVLMSDDESDGWIVGNLLDLTFSGVERAHGLLEQFLIRLEEALITSTPAVLMVAESNFGQLEKLGFEPLKFTDLRLPVGLKSDRFMVKELFQGVLDNVSGQLTFAKDASDPSSH</sequence>
<dbReference type="KEGG" id="wco:G7084_01215"/>
<reference evidence="1 2" key="1">
    <citation type="submission" date="2020-03" db="EMBL/GenBank/DDBJ databases">
        <title>Weissella sp. nov., isolated from Cybister lewisianus.</title>
        <authorList>
            <person name="Hyun D.-W."/>
            <person name="Bae J.-W."/>
        </authorList>
    </citation>
    <scope>NUCLEOTIDE SEQUENCE [LARGE SCALE GENOMIC DNA]</scope>
    <source>
        <strain evidence="1 2">HDW19</strain>
    </source>
</reference>